<name>A0A3S5C4D6_9PLAT</name>
<dbReference type="EMBL" id="CAAALY010247926">
    <property type="protein sequence ID" value="VEL34565.1"/>
    <property type="molecule type" value="Genomic_DNA"/>
</dbReference>
<evidence type="ECO:0000256" key="1">
    <source>
        <dbReference type="SAM" id="MobiDB-lite"/>
    </source>
</evidence>
<organism evidence="2 3">
    <name type="scientific">Protopolystoma xenopodis</name>
    <dbReference type="NCBI Taxonomy" id="117903"/>
    <lineage>
        <taxon>Eukaryota</taxon>
        <taxon>Metazoa</taxon>
        <taxon>Spiralia</taxon>
        <taxon>Lophotrochozoa</taxon>
        <taxon>Platyhelminthes</taxon>
        <taxon>Monogenea</taxon>
        <taxon>Polyopisthocotylea</taxon>
        <taxon>Polystomatidea</taxon>
        <taxon>Polystomatidae</taxon>
        <taxon>Protopolystoma</taxon>
    </lineage>
</organism>
<evidence type="ECO:0000313" key="3">
    <source>
        <dbReference type="Proteomes" id="UP000784294"/>
    </source>
</evidence>
<proteinExistence type="predicted"/>
<reference evidence="2" key="1">
    <citation type="submission" date="2018-11" db="EMBL/GenBank/DDBJ databases">
        <authorList>
            <consortium name="Pathogen Informatics"/>
        </authorList>
    </citation>
    <scope>NUCLEOTIDE SEQUENCE</scope>
</reference>
<protein>
    <submittedName>
        <fullName evidence="2">Uncharacterized protein</fullName>
    </submittedName>
</protein>
<feature type="compositionally biased region" description="Basic and acidic residues" evidence="1">
    <location>
        <begin position="47"/>
        <end position="56"/>
    </location>
</feature>
<gene>
    <name evidence="2" type="ORF">PXEA_LOCUS28005</name>
</gene>
<dbReference type="Proteomes" id="UP000784294">
    <property type="component" value="Unassembled WGS sequence"/>
</dbReference>
<feature type="region of interest" description="Disordered" evidence="1">
    <location>
        <begin position="1"/>
        <end position="56"/>
    </location>
</feature>
<keyword evidence="3" id="KW-1185">Reference proteome</keyword>
<sequence length="141" mass="15780">MAPKLRIPNPAVSRQLPRGKPSTPSASRGHMKKKRVMARTALLPTHRPSDRPTDRRTDRLGLKFLTEWRWTRESALGPGYNVPVWMGYHAWMRRKEERIIAGPARRGSRLVSAAPDKGQLAVNVVVGTDGANRGPKNGEWA</sequence>
<evidence type="ECO:0000313" key="2">
    <source>
        <dbReference type="EMBL" id="VEL34565.1"/>
    </source>
</evidence>
<accession>A0A3S5C4D6</accession>
<dbReference type="AlphaFoldDB" id="A0A3S5C4D6"/>
<comment type="caution">
    <text evidence="2">The sequence shown here is derived from an EMBL/GenBank/DDBJ whole genome shotgun (WGS) entry which is preliminary data.</text>
</comment>